<reference evidence="2" key="1">
    <citation type="journal article" date="2022" name="Mol. Ecol. Resour.">
        <title>The genomes of chicory, endive, great burdock and yacon provide insights into Asteraceae palaeo-polyploidization history and plant inulin production.</title>
        <authorList>
            <person name="Fan W."/>
            <person name="Wang S."/>
            <person name="Wang H."/>
            <person name="Wang A."/>
            <person name="Jiang F."/>
            <person name="Liu H."/>
            <person name="Zhao H."/>
            <person name="Xu D."/>
            <person name="Zhang Y."/>
        </authorList>
    </citation>
    <scope>NUCLEOTIDE SEQUENCE [LARGE SCALE GENOMIC DNA]</scope>
    <source>
        <strain evidence="2">cv. Yunnan</strain>
    </source>
</reference>
<dbReference type="EMBL" id="CM042038">
    <property type="protein sequence ID" value="KAI3731700.1"/>
    <property type="molecule type" value="Genomic_DNA"/>
</dbReference>
<gene>
    <name evidence="1" type="ORF">L1987_62889</name>
</gene>
<reference evidence="1 2" key="2">
    <citation type="journal article" date="2022" name="Mol. Ecol. Resour.">
        <title>The genomes of chicory, endive, great burdock and yacon provide insights into Asteraceae paleo-polyploidization history and plant inulin production.</title>
        <authorList>
            <person name="Fan W."/>
            <person name="Wang S."/>
            <person name="Wang H."/>
            <person name="Wang A."/>
            <person name="Jiang F."/>
            <person name="Liu H."/>
            <person name="Zhao H."/>
            <person name="Xu D."/>
            <person name="Zhang Y."/>
        </authorList>
    </citation>
    <scope>NUCLEOTIDE SEQUENCE [LARGE SCALE GENOMIC DNA]</scope>
    <source>
        <strain evidence="2">cv. Yunnan</strain>
        <tissue evidence="1">Leaves</tissue>
    </source>
</reference>
<accession>A0ACB9CBU3</accession>
<sequence length="92" mass="9742">MLITERDASERGWPSVYATINKENSLPLASEVTAEAARAASAFTALTTSPSPITEVNSFESSTTGGCDGFSGVDFSHAHPLSADETKPKMYQ</sequence>
<comment type="caution">
    <text evidence="1">The sequence shown here is derived from an EMBL/GenBank/DDBJ whole genome shotgun (WGS) entry which is preliminary data.</text>
</comment>
<keyword evidence="2" id="KW-1185">Reference proteome</keyword>
<evidence type="ECO:0000313" key="1">
    <source>
        <dbReference type="EMBL" id="KAI3731700.1"/>
    </source>
</evidence>
<name>A0ACB9CBU3_9ASTR</name>
<evidence type="ECO:0000313" key="2">
    <source>
        <dbReference type="Proteomes" id="UP001056120"/>
    </source>
</evidence>
<organism evidence="1 2">
    <name type="scientific">Smallanthus sonchifolius</name>
    <dbReference type="NCBI Taxonomy" id="185202"/>
    <lineage>
        <taxon>Eukaryota</taxon>
        <taxon>Viridiplantae</taxon>
        <taxon>Streptophyta</taxon>
        <taxon>Embryophyta</taxon>
        <taxon>Tracheophyta</taxon>
        <taxon>Spermatophyta</taxon>
        <taxon>Magnoliopsida</taxon>
        <taxon>eudicotyledons</taxon>
        <taxon>Gunneridae</taxon>
        <taxon>Pentapetalae</taxon>
        <taxon>asterids</taxon>
        <taxon>campanulids</taxon>
        <taxon>Asterales</taxon>
        <taxon>Asteraceae</taxon>
        <taxon>Asteroideae</taxon>
        <taxon>Heliantheae alliance</taxon>
        <taxon>Millerieae</taxon>
        <taxon>Smallanthus</taxon>
    </lineage>
</organism>
<protein>
    <submittedName>
        <fullName evidence="1">Uncharacterized protein</fullName>
    </submittedName>
</protein>
<dbReference type="Proteomes" id="UP001056120">
    <property type="component" value="Linkage Group LG21"/>
</dbReference>
<proteinExistence type="predicted"/>